<sequence>MRDRPGARPPRASHTDIPGFSGLNRQLVCARLTRSATLFPMPAASTTLRVLAVSVIASLTVTGCQTLDDAGRALGRSDLVNDMASRLDQALELTYSADYLLAGGQTATMAQAQDPARSAYTWPGGRLTVTPEATARCETTAGKATCTLEAPPAPNAKPSVALFTEAKRQGLVTPPVVVGLLTAAALDPDAVIAQSSTTLAGHHASCVDVEQAAGEFTACVTTDGVLGSFTGQVDGRPVELALTRYREAVDGAAFELPTGAGVVDRRPATS</sequence>
<proteinExistence type="predicted"/>
<reference evidence="2" key="1">
    <citation type="submission" date="2016-06" db="EMBL/GenBank/DDBJ databases">
        <authorList>
            <person name="Varghese N."/>
            <person name="Submissions Spin"/>
        </authorList>
    </citation>
    <scope>NUCLEOTIDE SEQUENCE [LARGE SCALE GENOMIC DNA]</scope>
    <source>
        <strain evidence="2">DSM 43903</strain>
    </source>
</reference>
<dbReference type="EMBL" id="FMHZ01000002">
    <property type="protein sequence ID" value="SCL54749.1"/>
    <property type="molecule type" value="Genomic_DNA"/>
</dbReference>
<accession>A0A1C6ULI2</accession>
<evidence type="ECO:0008006" key="3">
    <source>
        <dbReference type="Google" id="ProtNLM"/>
    </source>
</evidence>
<dbReference type="STRING" id="47855.GA0070606_2333"/>
<name>A0A1C6ULI2_9ACTN</name>
<organism evidence="1 2">
    <name type="scientific">Micromonospora citrea</name>
    <dbReference type="NCBI Taxonomy" id="47855"/>
    <lineage>
        <taxon>Bacteria</taxon>
        <taxon>Bacillati</taxon>
        <taxon>Actinomycetota</taxon>
        <taxon>Actinomycetes</taxon>
        <taxon>Micromonosporales</taxon>
        <taxon>Micromonosporaceae</taxon>
        <taxon>Micromonospora</taxon>
    </lineage>
</organism>
<evidence type="ECO:0000313" key="2">
    <source>
        <dbReference type="Proteomes" id="UP000199001"/>
    </source>
</evidence>
<protein>
    <recommendedName>
        <fullName evidence="3">Lipoprotein</fullName>
    </recommendedName>
</protein>
<evidence type="ECO:0000313" key="1">
    <source>
        <dbReference type="EMBL" id="SCL54749.1"/>
    </source>
</evidence>
<gene>
    <name evidence="1" type="ORF">GA0070606_2333</name>
</gene>
<keyword evidence="2" id="KW-1185">Reference proteome</keyword>
<dbReference type="AlphaFoldDB" id="A0A1C6ULI2"/>
<dbReference type="Proteomes" id="UP000199001">
    <property type="component" value="Unassembled WGS sequence"/>
</dbReference>